<sequence>MLKVSLKKVLRIALSIWKLLSCFPLQVVLKQLLISLLMLQRYLLSRIALSKLG</sequence>
<evidence type="ECO:0000313" key="2">
    <source>
        <dbReference type="Proteomes" id="UP000009070"/>
    </source>
</evidence>
<protein>
    <submittedName>
        <fullName evidence="1">Uncharacterized protein</fullName>
    </submittedName>
</protein>
<evidence type="ECO:0000313" key="1">
    <source>
        <dbReference type="EMBL" id="AAQ14603.1"/>
    </source>
</evidence>
<proteinExistence type="predicted"/>
<organism evidence="1 2">
    <name type="scientific">Salmonella phage Felix O1 (isolate Felix O1-VT1)</name>
    <name type="common">Bacteriophage Felix O1</name>
    <dbReference type="NCBI Taxonomy" id="1283336"/>
    <lineage>
        <taxon>Viruses</taxon>
        <taxon>Duplodnaviria</taxon>
        <taxon>Heunggongvirae</taxon>
        <taxon>Uroviricota</taxon>
        <taxon>Caudoviricetes</taxon>
        <taxon>Andersonviridae</taxon>
        <taxon>Ounavirinae</taxon>
        <taxon>Felixounavirus</taxon>
        <taxon>Felixounavirus felixO1</taxon>
    </lineage>
</organism>
<accession>Q6KGU0</accession>
<dbReference type="Proteomes" id="UP000009070">
    <property type="component" value="Segment"/>
</dbReference>
<name>Q6KGU0_BPFO1</name>
<keyword evidence="2" id="KW-1185">Reference proteome</keyword>
<organismHost>
    <name type="scientific">Salmonella</name>
    <dbReference type="NCBI Taxonomy" id="590"/>
</organismHost>
<dbReference type="EMBL" id="AF320576">
    <property type="protein sequence ID" value="AAQ14603.1"/>
    <property type="molecule type" value="Genomic_DNA"/>
</dbReference>
<reference evidence="1 2" key="1">
    <citation type="submission" date="2000-11" db="EMBL/GenBank/DDBJ databases">
        <title>Bacteriophage Felix O1: Genetic Characterization.</title>
        <authorList>
            <person name="Sriranganathan N."/>
            <person name="Whichard J.M."/>
            <person name="Pierson F.W."/>
            <person name="Kapur V."/>
            <person name="Weigt L.A."/>
        </authorList>
    </citation>
    <scope>NUCLEOTIDE SEQUENCE [LARGE SCALE GENOMIC DNA]</scope>
    <source>
        <strain evidence="1">Felix O1-VT1</strain>
    </source>
</reference>